<sequence>MAATTLSSLESSGILPKPMAQEIIKKVNEESVVQKLAGTMPMSITGASIAVQTGQAQAGIVGEGEAKPVTNAGVAVKSIKPIKAAAIVYWSKEARMANPLGYLDFLQEQLTGAITRAFDLAVLHGKNAINGQTISGVEYVNQTTNRVELGTAAKDAGGLAADLLAGYDLGTAFGLPVAYGKAVSGKIGAAEDTKVRAFGGDFTNNLKYGFAENISFSRTDVATIVDNGQTVNLWQNNMEAFLVEAIFGWVITDKEAFVAYEDKA</sequence>
<dbReference type="OrthoDB" id="3194758at2"/>
<proteinExistence type="predicted"/>
<dbReference type="Gene3D" id="3.30.2400.10">
    <property type="entry name" value="Major capsid protein gp5"/>
    <property type="match status" value="1"/>
</dbReference>
<dbReference type="NCBIfam" id="TIGR01554">
    <property type="entry name" value="major_cap_HK97"/>
    <property type="match status" value="1"/>
</dbReference>
<evidence type="ECO:0000259" key="2">
    <source>
        <dbReference type="Pfam" id="PF05065"/>
    </source>
</evidence>
<gene>
    <name evidence="3" type="ORF">E4U03_11295</name>
</gene>
<dbReference type="EMBL" id="SPQC01000055">
    <property type="protein sequence ID" value="TFU20533.1"/>
    <property type="molecule type" value="Genomic_DNA"/>
</dbReference>
<evidence type="ECO:0000313" key="3">
    <source>
        <dbReference type="EMBL" id="TFU20533.1"/>
    </source>
</evidence>
<reference evidence="3 4" key="1">
    <citation type="submission" date="2019-03" db="EMBL/GenBank/DDBJ databases">
        <title>Diversity of the mouse oral microbiome.</title>
        <authorList>
            <person name="Joseph S."/>
            <person name="Aduse-Opoku J."/>
            <person name="Curtis M."/>
            <person name="Wade W."/>
            <person name="Hashim A."/>
        </authorList>
    </citation>
    <scope>NUCLEOTIDE SEQUENCE [LARGE SCALE GENOMIC DNA]</scope>
    <source>
        <strain evidence="4">irhom_31</strain>
    </source>
</reference>
<evidence type="ECO:0000313" key="4">
    <source>
        <dbReference type="Proteomes" id="UP000297951"/>
    </source>
</evidence>
<feature type="domain" description="Phage capsid-like C-terminal" evidence="2">
    <location>
        <begin position="15"/>
        <end position="156"/>
    </location>
</feature>
<organism evidence="3 4">
    <name type="scientific">Rothia nasimurium</name>
    <dbReference type="NCBI Taxonomy" id="85336"/>
    <lineage>
        <taxon>Bacteria</taxon>
        <taxon>Bacillati</taxon>
        <taxon>Actinomycetota</taxon>
        <taxon>Actinomycetes</taxon>
        <taxon>Micrococcales</taxon>
        <taxon>Micrococcaceae</taxon>
        <taxon>Rothia</taxon>
    </lineage>
</organism>
<dbReference type="InterPro" id="IPR024455">
    <property type="entry name" value="Phage_capsid"/>
</dbReference>
<dbReference type="Pfam" id="PF05065">
    <property type="entry name" value="Phage_capsid"/>
    <property type="match status" value="1"/>
</dbReference>
<dbReference type="AlphaFoldDB" id="A0A4Y9F0R9"/>
<comment type="caution">
    <text evidence="3">The sequence shown here is derived from an EMBL/GenBank/DDBJ whole genome shotgun (WGS) entry which is preliminary data.</text>
</comment>
<dbReference type="InterPro" id="IPR054612">
    <property type="entry name" value="Phage_capsid-like_C"/>
</dbReference>
<accession>A0A4Y9F0R9</accession>
<dbReference type="RefSeq" id="WP_135013831.1">
    <property type="nucleotide sequence ID" value="NZ_JADGLK010000055.1"/>
</dbReference>
<dbReference type="Proteomes" id="UP000297951">
    <property type="component" value="Unassembled WGS sequence"/>
</dbReference>
<evidence type="ECO:0000256" key="1">
    <source>
        <dbReference type="ARBA" id="ARBA00004328"/>
    </source>
</evidence>
<name>A0A4Y9F0R9_9MICC</name>
<dbReference type="SUPFAM" id="SSF56563">
    <property type="entry name" value="Major capsid protein gp5"/>
    <property type="match status" value="1"/>
</dbReference>
<protein>
    <submittedName>
        <fullName evidence="3">Phage major capsid protein</fullName>
    </submittedName>
</protein>
<comment type="subcellular location">
    <subcellularLocation>
        <location evidence="1">Virion</location>
    </subcellularLocation>
</comment>